<dbReference type="InterPro" id="IPR040976">
    <property type="entry name" value="Pkinase_fungal"/>
</dbReference>
<organism evidence="6 7">
    <name type="scientific">Ustilaginoidea virens</name>
    <name type="common">Rice false smut fungus</name>
    <name type="synonym">Villosiclava virens</name>
    <dbReference type="NCBI Taxonomy" id="1159556"/>
    <lineage>
        <taxon>Eukaryota</taxon>
        <taxon>Fungi</taxon>
        <taxon>Dikarya</taxon>
        <taxon>Ascomycota</taxon>
        <taxon>Pezizomycotina</taxon>
        <taxon>Sordariomycetes</taxon>
        <taxon>Hypocreomycetidae</taxon>
        <taxon>Hypocreales</taxon>
        <taxon>Clavicipitaceae</taxon>
        <taxon>Ustilaginoidea</taxon>
    </lineage>
</organism>
<dbReference type="Gene3D" id="1.10.510.10">
    <property type="entry name" value="Transferase(Phosphotransferase) domain 1"/>
    <property type="match status" value="1"/>
</dbReference>
<dbReference type="EC" id="2.7.11.1" evidence="1"/>
<dbReference type="EMBL" id="BBTG02000039">
    <property type="protein sequence ID" value="GAO20124.1"/>
    <property type="molecule type" value="Genomic_DNA"/>
</dbReference>
<dbReference type="Proteomes" id="UP000054053">
    <property type="component" value="Unassembled WGS sequence"/>
</dbReference>
<dbReference type="Pfam" id="PF17667">
    <property type="entry name" value="Pkinase_fungal"/>
    <property type="match status" value="1"/>
</dbReference>
<name>A0A1B5L8Q4_USTVR</name>
<reference evidence="7" key="1">
    <citation type="journal article" date="2016" name="Genome Announc.">
        <title>Genome sequence of Ustilaginoidea virens IPU010, a rice pathogenic fungus causing false smut.</title>
        <authorList>
            <person name="Kumagai T."/>
            <person name="Ishii T."/>
            <person name="Terai G."/>
            <person name="Umemura M."/>
            <person name="Machida M."/>
            <person name="Asai K."/>
        </authorList>
    </citation>
    <scope>NUCLEOTIDE SEQUENCE [LARGE SCALE GENOMIC DNA]</scope>
    <source>
        <strain evidence="7">IPU010</strain>
    </source>
</reference>
<evidence type="ECO:0000256" key="2">
    <source>
        <dbReference type="ARBA" id="ARBA00047899"/>
    </source>
</evidence>
<evidence type="ECO:0000256" key="4">
    <source>
        <dbReference type="SAM" id="MobiDB-lite"/>
    </source>
</evidence>
<gene>
    <name evidence="6" type="ORF">UVI_02051860</name>
</gene>
<evidence type="ECO:0000259" key="5">
    <source>
        <dbReference type="Pfam" id="PF17667"/>
    </source>
</evidence>
<dbReference type="SUPFAM" id="SSF56112">
    <property type="entry name" value="Protein kinase-like (PK-like)"/>
    <property type="match status" value="1"/>
</dbReference>
<dbReference type="AlphaFoldDB" id="A0A1B5L8Q4"/>
<feature type="region of interest" description="Disordered" evidence="4">
    <location>
        <begin position="363"/>
        <end position="400"/>
    </location>
</feature>
<dbReference type="PROSITE" id="PS00109">
    <property type="entry name" value="PROTEIN_KINASE_TYR"/>
    <property type="match status" value="1"/>
</dbReference>
<proteinExistence type="predicted"/>
<accession>A0A1B5L8Q4</accession>
<evidence type="ECO:0000313" key="7">
    <source>
        <dbReference type="Proteomes" id="UP000054053"/>
    </source>
</evidence>
<evidence type="ECO:0000256" key="1">
    <source>
        <dbReference type="ARBA" id="ARBA00012513"/>
    </source>
</evidence>
<dbReference type="GO" id="GO:0004674">
    <property type="term" value="F:protein serine/threonine kinase activity"/>
    <property type="evidence" value="ECO:0007669"/>
    <property type="project" value="UniProtKB-EC"/>
</dbReference>
<comment type="caution">
    <text evidence="6">The sequence shown here is derived from an EMBL/GenBank/DDBJ whole genome shotgun (WGS) entry which is preliminary data.</text>
</comment>
<evidence type="ECO:0000313" key="6">
    <source>
        <dbReference type="EMBL" id="GAO20124.1"/>
    </source>
</evidence>
<dbReference type="PANTHER" id="PTHR38248">
    <property type="entry name" value="FUNK1 6"/>
    <property type="match status" value="1"/>
</dbReference>
<dbReference type="InterPro" id="IPR011009">
    <property type="entry name" value="Kinase-like_dom_sf"/>
</dbReference>
<dbReference type="InterPro" id="IPR008266">
    <property type="entry name" value="Tyr_kinase_AS"/>
</dbReference>
<comment type="catalytic activity">
    <reaction evidence="2">
        <text>L-threonyl-[protein] + ATP = O-phospho-L-threonyl-[protein] + ADP + H(+)</text>
        <dbReference type="Rhea" id="RHEA:46608"/>
        <dbReference type="Rhea" id="RHEA-COMP:11060"/>
        <dbReference type="Rhea" id="RHEA-COMP:11605"/>
        <dbReference type="ChEBI" id="CHEBI:15378"/>
        <dbReference type="ChEBI" id="CHEBI:30013"/>
        <dbReference type="ChEBI" id="CHEBI:30616"/>
        <dbReference type="ChEBI" id="CHEBI:61977"/>
        <dbReference type="ChEBI" id="CHEBI:456216"/>
        <dbReference type="EC" id="2.7.11.1"/>
    </reaction>
</comment>
<comment type="catalytic activity">
    <reaction evidence="3">
        <text>L-seryl-[protein] + ATP = O-phospho-L-seryl-[protein] + ADP + H(+)</text>
        <dbReference type="Rhea" id="RHEA:17989"/>
        <dbReference type="Rhea" id="RHEA-COMP:9863"/>
        <dbReference type="Rhea" id="RHEA-COMP:11604"/>
        <dbReference type="ChEBI" id="CHEBI:15378"/>
        <dbReference type="ChEBI" id="CHEBI:29999"/>
        <dbReference type="ChEBI" id="CHEBI:30616"/>
        <dbReference type="ChEBI" id="CHEBI:83421"/>
        <dbReference type="ChEBI" id="CHEBI:456216"/>
        <dbReference type="EC" id="2.7.11.1"/>
    </reaction>
</comment>
<feature type="domain" description="Fungal-type protein kinase" evidence="5">
    <location>
        <begin position="110"/>
        <end position="526"/>
    </location>
</feature>
<protein>
    <recommendedName>
        <fullName evidence="1">non-specific serine/threonine protein kinase</fullName>
        <ecNumber evidence="1">2.7.11.1</ecNumber>
    </recommendedName>
</protein>
<dbReference type="PANTHER" id="PTHR38248:SF2">
    <property type="entry name" value="FUNK1 11"/>
    <property type="match status" value="1"/>
</dbReference>
<feature type="compositionally biased region" description="Polar residues" evidence="4">
    <location>
        <begin position="363"/>
        <end position="383"/>
    </location>
</feature>
<evidence type="ECO:0000256" key="3">
    <source>
        <dbReference type="ARBA" id="ARBA00048679"/>
    </source>
</evidence>
<sequence>MDQLLTQELGSFSVDVPNFCDVFFGGIQELDNISRTVFNRCLEGDDPLFNGKWTKWPVNPTQENVLPWFTDLVPKLEAFAACSGSAPTRRRKLLAQPSTPLLGSTGKRSMDIGFVNSDLEYEQAANHPRHRWSHVLIACELKCNPKADIASVAWIDLARYAREVLAAQDTRRFLLGFTLCGSLMRVWLYDRLGAVASERFDINTDDGARQFITVILGFLLMNEETLGFDPTIITADRQHYIEIERKGQKERLIIDKVMKRSSCVSGRATTCWKAHHEDDPSTPLVIKDSWQYIERDEEGELIQEATEKSVSYVARYYHHETVRIGASDDDVKDNVRRGLDVTKAPNRQSGRKKLLLRAVLPTSTSSTLEKGQGSGSKRPSSVDDTIMPPAKRSCSTSSMTTAPNRIHRRVIVRDYGKPIYEASTRAALLAAFECCVRGHELLYKAGFLHRDISTNNLMINEDAENSSWPGFLIDFDHAIKIRRGSVSGAKGKTGTRAFMAIGLLNGEIHSFMHDLESFFWVIFWICIHYEGHGKSVGTVKYDHWNYDSLELLADIKAGTIANEATFLSRSETYFTPHYKPLIPWVNELRKRIFPNNQAWKRENPRLYSSVLDVIQQAQKDEHVKTQ</sequence>